<feature type="compositionally biased region" description="Acidic residues" evidence="1">
    <location>
        <begin position="1"/>
        <end position="10"/>
    </location>
</feature>
<evidence type="ECO:0000313" key="3">
    <source>
        <dbReference type="Proteomes" id="UP000076727"/>
    </source>
</evidence>
<feature type="region of interest" description="Disordered" evidence="1">
    <location>
        <begin position="183"/>
        <end position="211"/>
    </location>
</feature>
<feature type="region of interest" description="Disordered" evidence="1">
    <location>
        <begin position="1"/>
        <end position="33"/>
    </location>
</feature>
<dbReference type="OrthoDB" id="2756430at2759"/>
<protein>
    <submittedName>
        <fullName evidence="2">Uncharacterized protein</fullName>
    </submittedName>
</protein>
<name>A0A165NDW5_9APHY</name>
<organism evidence="2 3">
    <name type="scientific">Daedalea quercina L-15889</name>
    <dbReference type="NCBI Taxonomy" id="1314783"/>
    <lineage>
        <taxon>Eukaryota</taxon>
        <taxon>Fungi</taxon>
        <taxon>Dikarya</taxon>
        <taxon>Basidiomycota</taxon>
        <taxon>Agaricomycotina</taxon>
        <taxon>Agaricomycetes</taxon>
        <taxon>Polyporales</taxon>
        <taxon>Fomitopsis</taxon>
    </lineage>
</organism>
<accession>A0A165NDW5</accession>
<dbReference type="EMBL" id="KV429083">
    <property type="protein sequence ID" value="KZT66852.1"/>
    <property type="molecule type" value="Genomic_DNA"/>
</dbReference>
<evidence type="ECO:0000256" key="1">
    <source>
        <dbReference type="SAM" id="MobiDB-lite"/>
    </source>
</evidence>
<proteinExistence type="predicted"/>
<keyword evidence="3" id="KW-1185">Reference proteome</keyword>
<dbReference type="AlphaFoldDB" id="A0A165NDW5"/>
<gene>
    <name evidence="2" type="ORF">DAEQUDRAFT_729816</name>
</gene>
<feature type="region of interest" description="Disordered" evidence="1">
    <location>
        <begin position="60"/>
        <end position="80"/>
    </location>
</feature>
<sequence>MMSLSEDEYEPSQAVELSAGLSGPRPRRRAAVAARWASSPLYEHGGVLDSQTTDSQYVEGLSLGDSSEPSAGLKPSDSQATCVDNSDNPCVVLPPVPSENVHEVQSSRCGTRTVPSHCCSCCLRAQELEARLRKSEETGRKQLEIIGRLSHCVPTHQPDVKARLEEFDYELDYSQQSQVLIEVPKRDNTKRGLPDSEGALAEGARKRNRWE</sequence>
<evidence type="ECO:0000313" key="2">
    <source>
        <dbReference type="EMBL" id="KZT66852.1"/>
    </source>
</evidence>
<feature type="compositionally biased region" description="Basic and acidic residues" evidence="1">
    <location>
        <begin position="183"/>
        <end position="194"/>
    </location>
</feature>
<reference evidence="2 3" key="1">
    <citation type="journal article" date="2016" name="Mol. Biol. Evol.">
        <title>Comparative Genomics of Early-Diverging Mushroom-Forming Fungi Provides Insights into the Origins of Lignocellulose Decay Capabilities.</title>
        <authorList>
            <person name="Nagy L.G."/>
            <person name="Riley R."/>
            <person name="Tritt A."/>
            <person name="Adam C."/>
            <person name="Daum C."/>
            <person name="Floudas D."/>
            <person name="Sun H."/>
            <person name="Yadav J.S."/>
            <person name="Pangilinan J."/>
            <person name="Larsson K.H."/>
            <person name="Matsuura K."/>
            <person name="Barry K."/>
            <person name="Labutti K."/>
            <person name="Kuo R."/>
            <person name="Ohm R.A."/>
            <person name="Bhattacharya S.S."/>
            <person name="Shirouzu T."/>
            <person name="Yoshinaga Y."/>
            <person name="Martin F.M."/>
            <person name="Grigoriev I.V."/>
            <person name="Hibbett D.S."/>
        </authorList>
    </citation>
    <scope>NUCLEOTIDE SEQUENCE [LARGE SCALE GENOMIC DNA]</scope>
    <source>
        <strain evidence="2 3">L-15889</strain>
    </source>
</reference>
<dbReference type="Proteomes" id="UP000076727">
    <property type="component" value="Unassembled WGS sequence"/>
</dbReference>